<accession>A0ABF7QTA5</accession>
<dbReference type="Proteomes" id="UP000008330">
    <property type="component" value="Chromosome"/>
</dbReference>
<dbReference type="EMBL" id="CP001191">
    <property type="protein sequence ID" value="ACI57503.1"/>
    <property type="molecule type" value="Genomic_DNA"/>
</dbReference>
<evidence type="ECO:0000313" key="2">
    <source>
        <dbReference type="EMBL" id="ACI57503.1"/>
    </source>
</evidence>
<reference evidence="2 3" key="1">
    <citation type="journal article" date="2010" name="Stand. Genomic Sci.">
        <title>Complete genome sequence of Rhizobium leguminosarum bv trifolii strain WSM2304, an effective microsymbiont of the South American clover Trifolium polymorphum.</title>
        <authorList>
            <person name="Reeve W."/>
            <person name="O'Hara G."/>
            <person name="Chain P."/>
            <person name="Ardley J."/>
            <person name="Brau L."/>
            <person name="Nandesena K."/>
            <person name="Tiwari R."/>
            <person name="Malfatti S."/>
            <person name="Kiss H."/>
            <person name="Lapidus A."/>
            <person name="Copeland A."/>
            <person name="Nolan M."/>
            <person name="Land M."/>
            <person name="Ivanova N."/>
            <person name="Mavromatis K."/>
            <person name="Markowitz V."/>
            <person name="Kyrpides N."/>
            <person name="Melino V."/>
            <person name="Denton M."/>
            <person name="Yates R."/>
            <person name="Howieson J."/>
        </authorList>
    </citation>
    <scope>NUCLEOTIDE SEQUENCE [LARGE SCALE GENOMIC DNA]</scope>
    <source>
        <strain evidence="2 3">WSM2304</strain>
    </source>
</reference>
<keyword evidence="3" id="KW-1185">Reference proteome</keyword>
<evidence type="ECO:0000313" key="3">
    <source>
        <dbReference type="Proteomes" id="UP000008330"/>
    </source>
</evidence>
<protein>
    <submittedName>
        <fullName evidence="2">Uncharacterized protein</fullName>
    </submittedName>
</protein>
<feature type="region of interest" description="Disordered" evidence="1">
    <location>
        <begin position="111"/>
        <end position="132"/>
    </location>
</feature>
<dbReference type="AlphaFoldDB" id="A0ABF7QTA5"/>
<name>A0ABF7QTA5_RHILW</name>
<evidence type="ECO:0000256" key="1">
    <source>
        <dbReference type="SAM" id="MobiDB-lite"/>
    </source>
</evidence>
<organism evidence="2 3">
    <name type="scientific">Rhizobium leguminosarum bv. trifolii (strain WSM2304)</name>
    <dbReference type="NCBI Taxonomy" id="395492"/>
    <lineage>
        <taxon>Bacteria</taxon>
        <taxon>Pseudomonadati</taxon>
        <taxon>Pseudomonadota</taxon>
        <taxon>Alphaproteobacteria</taxon>
        <taxon>Hyphomicrobiales</taxon>
        <taxon>Rhizobiaceae</taxon>
        <taxon>Rhizobium/Agrobacterium group</taxon>
        <taxon>Rhizobium</taxon>
    </lineage>
</organism>
<dbReference type="KEGG" id="rlt:Rleg2_4244"/>
<proteinExistence type="predicted"/>
<gene>
    <name evidence="2" type="ordered locus">Rleg2_4244</name>
</gene>
<sequence>MVSYTPRASLLKRTLKHGETHLAAPIVPPLRTPCAREALLKQLLADLFAGRSIDVYKRPVRSCCRPLRSIQPASAFHPKALSALPWRLAPACVPFRHFAWLPISGASIPDTSGTPSPSSRISCPSHRTVSPSTAVREAQMSIDVDERPMRRRPVQRATPLTRKPFSASTCFKRAAQRYLNGPRCKDLLSDDSSDPIVNTA</sequence>